<evidence type="ECO:0000256" key="1">
    <source>
        <dbReference type="ARBA" id="ARBA00006392"/>
    </source>
</evidence>
<dbReference type="InterPro" id="IPR025946">
    <property type="entry name" value="CABIT_dom"/>
</dbReference>
<feature type="compositionally biased region" description="Basic and acidic residues" evidence="3">
    <location>
        <begin position="514"/>
        <end position="525"/>
    </location>
</feature>
<evidence type="ECO:0000256" key="2">
    <source>
        <dbReference type="ARBA" id="ARBA00022553"/>
    </source>
</evidence>
<evidence type="ECO:0000313" key="5">
    <source>
        <dbReference type="EMBL" id="CAG5119834.1"/>
    </source>
</evidence>
<dbReference type="Proteomes" id="UP000678393">
    <property type="component" value="Unassembled WGS sequence"/>
</dbReference>
<proteinExistence type="inferred from homology"/>
<feature type="region of interest" description="Disordered" evidence="3">
    <location>
        <begin position="482"/>
        <end position="535"/>
    </location>
</feature>
<dbReference type="InterPro" id="IPR013761">
    <property type="entry name" value="SAM/pointed_sf"/>
</dbReference>
<dbReference type="Pfam" id="PF12736">
    <property type="entry name" value="CABIT"/>
    <property type="match status" value="1"/>
</dbReference>
<comment type="caution">
    <text evidence="5">The sequence shown here is derived from an EMBL/GenBank/DDBJ whole genome shotgun (WGS) entry which is preliminary data.</text>
</comment>
<keyword evidence="6" id="KW-1185">Reference proteome</keyword>
<protein>
    <recommendedName>
        <fullName evidence="4">CABIT domain-containing protein</fullName>
    </recommendedName>
</protein>
<evidence type="ECO:0000259" key="4">
    <source>
        <dbReference type="Pfam" id="PF12736"/>
    </source>
</evidence>
<feature type="region of interest" description="Disordered" evidence="3">
    <location>
        <begin position="583"/>
        <end position="623"/>
    </location>
</feature>
<accession>A0A8S3YRV2</accession>
<sequence>MAVTSDSYNIQDVCSQISTSFASTPCNISELLWEDKVRSLRDLVTTYRLPLVVKLKSGDINTYIVDNISGSSVNNETKLTGNGQVASNNACDTSATDKSSPANDLTSSSFESKNTPVPSSGQADVILQIHETRRRKIIQTRKMTWEKRQNDYVVSGEQVEIPASFKGWFEVVPDDGRPVEYFDTIGGIASIKPRRFLVRTSIVGYQLSTEETGSSCWMPYEIKTGDVLTTGIIYTDTKKARSPTNRNILKRFLKQSKSKKEQDLKYLQCFDSNGWEIMIPFIMSGVFSPVGDSTVANFDALYELQDLIIAFGLPVNTQLIHANNKDGFHCPRGVMRLYGTREEELAVVSKIGPDGILFRNFNSCEKFEVSLDHMLFSRGVVKRKPVIKSKLVEGISNHYGKTTNKFRSEDSGIKDKDYVTAKLMENFRIRSTNDKQFIEPSIDKDTYMSISSMNKTVPTHEDKTTLNKDDHEVTLVSNDSSLSTVFSDSNNQSGLTDQSSRQTSNQLNSVDQNSKNEVELPERVPKKLKKSRSTSILDKLSVRRVKKERAKLKELRGDDVFSKRITRSELSYQEFFNGLDNEEEKAKKTEAPKPDQDDDKGAKNGGTYQGYSSGSTAVCHTSTPNTLSKASFKVVSDTAKSIQREANIQKRGLPPIPIEAQTYAQTDSPNQNVSMESLYEHLPPAPKPPHYRRASDSALLDDKCNDSSADSEENAEDDYMVPLQIQQESRYTKRSDVNVLHKQLELTKDSVRSRRARKSRSELPPEFVSRGYCYDQSRSLDTDDMFNLAYTSTKYGESHPLYNLVGPSAGNSSQIYGTYKLPSRRSDLSGNTGNFGHHFEAGLDLEAANSKRGLPQSSGFSKHANPHRKAAVRSHSLRKAATNENTLLNQGGSFHGFREGNLLPTFYDFPNGCIQQAHSQSAYLENPHRQLLTSRSIDAAIMSQHLQQYQQQLNCYARDYGVNYAGSEPTFCQNNRAISLSGISDGLFKQGDDSAISMCSRGEAGYPNESEYSYKEQIRQEEDTWTPPEKLEGLTVQEVSKSLRYIGMKDRIILRFSNEQIDGSMLCSLDKKLLIGGFPELNALEVKKILDFVQGWRPKKN</sequence>
<evidence type="ECO:0000256" key="3">
    <source>
        <dbReference type="SAM" id="MobiDB-lite"/>
    </source>
</evidence>
<evidence type="ECO:0000313" key="6">
    <source>
        <dbReference type="Proteomes" id="UP000678393"/>
    </source>
</evidence>
<dbReference type="EMBL" id="CAJHNH020000780">
    <property type="protein sequence ID" value="CAG5119834.1"/>
    <property type="molecule type" value="Genomic_DNA"/>
</dbReference>
<comment type="similarity">
    <text evidence="1">Belongs to the GAREM family.</text>
</comment>
<gene>
    <name evidence="5" type="ORF">CUNI_LOCUS5392</name>
</gene>
<feature type="region of interest" description="Disordered" evidence="3">
    <location>
        <begin position="680"/>
        <end position="717"/>
    </location>
</feature>
<dbReference type="AlphaFoldDB" id="A0A8S3YRV2"/>
<name>A0A8S3YRV2_9EUPU</name>
<feature type="domain" description="CABIT" evidence="4">
    <location>
        <begin position="125"/>
        <end position="349"/>
    </location>
</feature>
<dbReference type="InterPro" id="IPR052281">
    <property type="entry name" value="GAREM"/>
</dbReference>
<keyword evidence="2" id="KW-0597">Phosphoprotein</keyword>
<dbReference type="PANTHER" id="PTHR14454">
    <property type="entry name" value="GRB2-ASSOCIATED AND REGULATOR OF MAPK PROTEIN FAMILY MEMBER"/>
    <property type="match status" value="1"/>
</dbReference>
<reference evidence="5" key="1">
    <citation type="submission" date="2021-04" db="EMBL/GenBank/DDBJ databases">
        <authorList>
            <consortium name="Molecular Ecology Group"/>
        </authorList>
    </citation>
    <scope>NUCLEOTIDE SEQUENCE</scope>
</reference>
<feature type="region of interest" description="Disordered" evidence="3">
    <location>
        <begin position="80"/>
        <end position="121"/>
    </location>
</feature>
<feature type="compositionally biased region" description="Polar residues" evidence="3">
    <location>
        <begin position="482"/>
        <end position="513"/>
    </location>
</feature>
<feature type="compositionally biased region" description="Basic and acidic residues" evidence="3">
    <location>
        <begin position="584"/>
        <end position="602"/>
    </location>
</feature>
<dbReference type="OrthoDB" id="6077228at2759"/>
<organism evidence="5 6">
    <name type="scientific">Candidula unifasciata</name>
    <dbReference type="NCBI Taxonomy" id="100452"/>
    <lineage>
        <taxon>Eukaryota</taxon>
        <taxon>Metazoa</taxon>
        <taxon>Spiralia</taxon>
        <taxon>Lophotrochozoa</taxon>
        <taxon>Mollusca</taxon>
        <taxon>Gastropoda</taxon>
        <taxon>Heterobranchia</taxon>
        <taxon>Euthyneura</taxon>
        <taxon>Panpulmonata</taxon>
        <taxon>Eupulmonata</taxon>
        <taxon>Stylommatophora</taxon>
        <taxon>Helicina</taxon>
        <taxon>Helicoidea</taxon>
        <taxon>Geomitridae</taxon>
        <taxon>Candidula</taxon>
    </lineage>
</organism>
<dbReference type="Gene3D" id="1.10.150.50">
    <property type="entry name" value="Transcription Factor, Ets-1"/>
    <property type="match status" value="1"/>
</dbReference>
<dbReference type="PANTHER" id="PTHR14454:SF12">
    <property type="entry name" value="GRB2-ASSOCIATED AND REGULATOR OF MAPK PROTEIN 2-LIKE"/>
    <property type="match status" value="1"/>
</dbReference>